<accession>A0A5Q0HBB9</accession>
<keyword evidence="5" id="KW-1185">Reference proteome</keyword>
<dbReference type="Pfam" id="PF13692">
    <property type="entry name" value="Glyco_trans_1_4"/>
    <property type="match status" value="1"/>
</dbReference>
<dbReference type="PANTHER" id="PTHR46401">
    <property type="entry name" value="GLYCOSYLTRANSFERASE WBBK-RELATED"/>
    <property type="match status" value="1"/>
</dbReference>
<keyword evidence="2 4" id="KW-0808">Transferase</keyword>
<proteinExistence type="predicted"/>
<keyword evidence="1" id="KW-0328">Glycosyltransferase</keyword>
<reference evidence="5" key="1">
    <citation type="journal article" date="2021" name="Curr. Microbiol.">
        <title>Complete genome of nocamycin-producing strain Saccharothrix syringae NRRL B-16468 reveals the biosynthetic potential for secondary metabolites.</title>
        <authorList>
            <person name="Mo X."/>
            <person name="Yang S."/>
        </authorList>
    </citation>
    <scope>NUCLEOTIDE SEQUENCE [LARGE SCALE GENOMIC DNA]</scope>
    <source>
        <strain evidence="5">ATCC 51364 / DSM 43886 / JCM 6844 / KCTC 9398 / NBRC 14523 / NRRL B-16468 / INA 2240</strain>
    </source>
</reference>
<evidence type="ECO:0000313" key="4">
    <source>
        <dbReference type="EMBL" id="QFZ23223.1"/>
    </source>
</evidence>
<dbReference type="GO" id="GO:0016757">
    <property type="term" value="F:glycosyltransferase activity"/>
    <property type="evidence" value="ECO:0007669"/>
    <property type="project" value="UniProtKB-KW"/>
</dbReference>
<dbReference type="Pfam" id="PF13579">
    <property type="entry name" value="Glyco_trans_4_4"/>
    <property type="match status" value="1"/>
</dbReference>
<dbReference type="OrthoDB" id="9801609at2"/>
<evidence type="ECO:0000313" key="5">
    <source>
        <dbReference type="Proteomes" id="UP000325787"/>
    </source>
</evidence>
<name>A0A5Q0HBB9_SACSY</name>
<organism evidence="4 5">
    <name type="scientific">Saccharothrix syringae</name>
    <name type="common">Nocardiopsis syringae</name>
    <dbReference type="NCBI Taxonomy" id="103733"/>
    <lineage>
        <taxon>Bacteria</taxon>
        <taxon>Bacillati</taxon>
        <taxon>Actinomycetota</taxon>
        <taxon>Actinomycetes</taxon>
        <taxon>Pseudonocardiales</taxon>
        <taxon>Pseudonocardiaceae</taxon>
        <taxon>Saccharothrix</taxon>
    </lineage>
</organism>
<dbReference type="CDD" id="cd03809">
    <property type="entry name" value="GT4_MtfB-like"/>
    <property type="match status" value="1"/>
</dbReference>
<dbReference type="Proteomes" id="UP000325787">
    <property type="component" value="Chromosome"/>
</dbReference>
<dbReference type="AlphaFoldDB" id="A0A5Q0HBB9"/>
<evidence type="ECO:0000259" key="3">
    <source>
        <dbReference type="Pfam" id="PF13579"/>
    </source>
</evidence>
<dbReference type="GO" id="GO:0009103">
    <property type="term" value="P:lipopolysaccharide biosynthetic process"/>
    <property type="evidence" value="ECO:0007669"/>
    <property type="project" value="TreeGrafter"/>
</dbReference>
<sequence>MGRPLKVLIDGTPLLGQRTGIGRYTAALAEELASMPDEVDVRAVAFTLRGWRALRTVLPHDVVARGLPVPARLLRRFWLRGPFPPVEFLAGPTDVMHATNFVLPPALRAGGVVTIHDLAFLDAPGDLPPSDRRLPELVQRSASRADVVCTPTAAVAAVVTERLGVPPEKIVVTPLGVDPAWFAARPPAPALRSRLGLPGEYLLFVGAGGPRKGLGTLVAAHASRPSLPPLVLAGPGARAADDRVLRTGYLNDVDLRSVVAGAAALVLPSRDEGFGLPVLEALACNVPVVCTDVPALQEVANGYAAHVPVGDVEALAQAMADAVETPATAADQAARRAHAAEFTWHRTAERTVAAYRLAAGR</sequence>
<evidence type="ECO:0000256" key="2">
    <source>
        <dbReference type="ARBA" id="ARBA00022679"/>
    </source>
</evidence>
<dbReference type="EMBL" id="CP034550">
    <property type="protein sequence ID" value="QFZ23223.1"/>
    <property type="molecule type" value="Genomic_DNA"/>
</dbReference>
<dbReference type="KEGG" id="ssyi:EKG83_42485"/>
<dbReference type="InterPro" id="IPR028098">
    <property type="entry name" value="Glyco_trans_4-like_N"/>
</dbReference>
<gene>
    <name evidence="4" type="ORF">EKG83_42485</name>
</gene>
<feature type="domain" description="Glycosyltransferase subfamily 4-like N-terminal" evidence="3">
    <location>
        <begin position="19"/>
        <end position="176"/>
    </location>
</feature>
<dbReference type="SUPFAM" id="SSF53756">
    <property type="entry name" value="UDP-Glycosyltransferase/glycogen phosphorylase"/>
    <property type="match status" value="1"/>
</dbReference>
<dbReference type="RefSeq" id="WP_033429100.1">
    <property type="nucleotide sequence ID" value="NZ_CP034550.1"/>
</dbReference>
<protein>
    <submittedName>
        <fullName evidence="4">Glycosyltransferase family 1 protein</fullName>
    </submittedName>
</protein>
<evidence type="ECO:0000256" key="1">
    <source>
        <dbReference type="ARBA" id="ARBA00022676"/>
    </source>
</evidence>
<dbReference type="Gene3D" id="3.40.50.2000">
    <property type="entry name" value="Glycogen Phosphorylase B"/>
    <property type="match status" value="2"/>
</dbReference>
<dbReference type="PANTHER" id="PTHR46401:SF2">
    <property type="entry name" value="GLYCOSYLTRANSFERASE WBBK-RELATED"/>
    <property type="match status" value="1"/>
</dbReference>